<evidence type="ECO:0000256" key="2">
    <source>
        <dbReference type="ARBA" id="ARBA00023002"/>
    </source>
</evidence>
<dbReference type="InterPro" id="IPR036291">
    <property type="entry name" value="NAD(P)-bd_dom_sf"/>
</dbReference>
<proteinExistence type="inferred from homology"/>
<dbReference type="GO" id="GO:0016491">
    <property type="term" value="F:oxidoreductase activity"/>
    <property type="evidence" value="ECO:0007669"/>
    <property type="project" value="UniProtKB-KW"/>
</dbReference>
<comment type="similarity">
    <text evidence="1">Belongs to the short-chain dehydrogenases/reductases (SDR) family.</text>
</comment>
<dbReference type="Pfam" id="PF13561">
    <property type="entry name" value="adh_short_C2"/>
    <property type="match status" value="1"/>
</dbReference>
<evidence type="ECO:0000313" key="4">
    <source>
        <dbReference type="Proteomes" id="UP000252147"/>
    </source>
</evidence>
<protein>
    <submittedName>
        <fullName evidence="3">SDR family NAD(P)-dependent oxidoreductase</fullName>
    </submittedName>
</protein>
<dbReference type="Gene3D" id="3.40.50.720">
    <property type="entry name" value="NAD(P)-binding Rossmann-like Domain"/>
    <property type="match status" value="1"/>
</dbReference>
<dbReference type="AlphaFoldDB" id="A0A368BLE0"/>
<dbReference type="PANTHER" id="PTHR43477:SF1">
    <property type="entry name" value="DIHYDROANTICAPSIN 7-DEHYDROGENASE"/>
    <property type="match status" value="1"/>
</dbReference>
<dbReference type="PROSITE" id="PS51257">
    <property type="entry name" value="PROKAR_LIPOPROTEIN"/>
    <property type="match status" value="1"/>
</dbReference>
<comment type="caution">
    <text evidence="3">The sequence shown here is derived from an EMBL/GenBank/DDBJ whole genome shotgun (WGS) entry which is preliminary data.</text>
</comment>
<sequence>MTKTLLIGGNSAIACALKKNSDREFISLSRSEGSLDLDGDLNELDSIADIDGLVYFPGTINLKPFAMLKEDDFVNDFSVNVLGAVKVLKKVINQLKEADGASVVFISSVAANLGLPYHASISAAKSALEGMSKALAAEYATAKVCFNVVAPSLTNTPMAGNLLKTERQVEANEERNPMKQIGSPEQVAKTIDFLLDAHNNWVTGQVFPVDGGMSNLK</sequence>
<dbReference type="SUPFAM" id="SSF51735">
    <property type="entry name" value="NAD(P)-binding Rossmann-fold domains"/>
    <property type="match status" value="1"/>
</dbReference>
<keyword evidence="2" id="KW-0560">Oxidoreductase</keyword>
<reference evidence="3 4" key="1">
    <citation type="journal article" date="2018" name="Microbiome">
        <title>Fine metagenomic profile of the Mediterranean stratified and mixed water columns revealed by assembly and recruitment.</title>
        <authorList>
            <person name="Haro-Moreno J.M."/>
            <person name="Lopez-Perez M."/>
            <person name="De La Torre J.R."/>
            <person name="Picazo A."/>
            <person name="Camacho A."/>
            <person name="Rodriguez-Valera F."/>
        </authorList>
    </citation>
    <scope>NUCLEOTIDE SEQUENCE [LARGE SCALE GENOMIC DNA]</scope>
    <source>
        <strain evidence="3">MED-G83</strain>
    </source>
</reference>
<name>A0A368BLE0_9GAMM</name>
<organism evidence="3 4">
    <name type="scientific">SAR86 cluster bacterium</name>
    <dbReference type="NCBI Taxonomy" id="2030880"/>
    <lineage>
        <taxon>Bacteria</taxon>
        <taxon>Pseudomonadati</taxon>
        <taxon>Pseudomonadota</taxon>
        <taxon>Gammaproteobacteria</taxon>
        <taxon>SAR86 cluster</taxon>
    </lineage>
</organism>
<dbReference type="InterPro" id="IPR051122">
    <property type="entry name" value="SDR_DHRS6-like"/>
</dbReference>
<dbReference type="InterPro" id="IPR002347">
    <property type="entry name" value="SDR_fam"/>
</dbReference>
<gene>
    <name evidence="3" type="ORF">DBW97_03665</name>
</gene>
<dbReference type="EMBL" id="QOPD01000006">
    <property type="protein sequence ID" value="RCL37895.1"/>
    <property type="molecule type" value="Genomic_DNA"/>
</dbReference>
<evidence type="ECO:0000256" key="1">
    <source>
        <dbReference type="ARBA" id="ARBA00006484"/>
    </source>
</evidence>
<dbReference type="PANTHER" id="PTHR43477">
    <property type="entry name" value="DIHYDROANTICAPSIN 7-DEHYDROGENASE"/>
    <property type="match status" value="1"/>
</dbReference>
<dbReference type="CDD" id="cd05233">
    <property type="entry name" value="SDR_c"/>
    <property type="match status" value="1"/>
</dbReference>
<accession>A0A368BLE0</accession>
<evidence type="ECO:0000313" key="3">
    <source>
        <dbReference type="EMBL" id="RCL37895.1"/>
    </source>
</evidence>
<dbReference type="PRINTS" id="PR00081">
    <property type="entry name" value="GDHRDH"/>
</dbReference>
<dbReference type="Proteomes" id="UP000252147">
    <property type="component" value="Unassembled WGS sequence"/>
</dbReference>